<evidence type="ECO:0000313" key="3">
    <source>
        <dbReference type="Proteomes" id="UP000256488"/>
    </source>
</evidence>
<dbReference type="Gene3D" id="3.30.1360.70">
    <property type="entry name" value="Arginyl tRNA synthetase N-terminal domain"/>
    <property type="match status" value="1"/>
</dbReference>
<protein>
    <recommendedName>
        <fullName evidence="1">Arginyl tRNA synthetase N-terminal domain-containing protein</fullName>
    </recommendedName>
</protein>
<dbReference type="InterPro" id="IPR036695">
    <property type="entry name" value="Arg-tRNA-synth_N_sf"/>
</dbReference>
<dbReference type="GO" id="GO:0004814">
    <property type="term" value="F:arginine-tRNA ligase activity"/>
    <property type="evidence" value="ECO:0007669"/>
    <property type="project" value="InterPro"/>
</dbReference>
<feature type="non-terminal residue" evidence="2">
    <location>
        <position position="99"/>
    </location>
</feature>
<dbReference type="GO" id="GO:0005524">
    <property type="term" value="F:ATP binding"/>
    <property type="evidence" value="ECO:0007669"/>
    <property type="project" value="InterPro"/>
</dbReference>
<dbReference type="SUPFAM" id="SSF55190">
    <property type="entry name" value="Arginyl-tRNA synthetase (ArgRS), N-terminal 'additional' domain"/>
    <property type="match status" value="1"/>
</dbReference>
<dbReference type="GO" id="GO:0005737">
    <property type="term" value="C:cytoplasm"/>
    <property type="evidence" value="ECO:0007669"/>
    <property type="project" value="InterPro"/>
</dbReference>
<dbReference type="InterPro" id="IPR005148">
    <property type="entry name" value="Arg-tRNA-synth_N"/>
</dbReference>
<organism evidence="2 3">
    <name type="scientific">Virgibacillus dokdonensis</name>
    <dbReference type="NCBI Taxonomy" id="302167"/>
    <lineage>
        <taxon>Bacteria</taxon>
        <taxon>Bacillati</taxon>
        <taxon>Bacillota</taxon>
        <taxon>Bacilli</taxon>
        <taxon>Bacillales</taxon>
        <taxon>Bacillaceae</taxon>
        <taxon>Virgibacillus</taxon>
    </lineage>
</organism>
<dbReference type="Proteomes" id="UP000256488">
    <property type="component" value="Unassembled WGS sequence"/>
</dbReference>
<dbReference type="PANTHER" id="PTHR11956">
    <property type="entry name" value="ARGINYL-TRNA SYNTHETASE"/>
    <property type="match status" value="1"/>
</dbReference>
<dbReference type="PANTHER" id="PTHR11956:SF5">
    <property type="entry name" value="ARGININE--TRNA LIGASE, CYTOPLASMIC"/>
    <property type="match status" value="1"/>
</dbReference>
<dbReference type="InterPro" id="IPR001278">
    <property type="entry name" value="Arg-tRNA-ligase"/>
</dbReference>
<gene>
    <name evidence="2" type="ORF">CAI16_19700</name>
</gene>
<dbReference type="Pfam" id="PF03485">
    <property type="entry name" value="Arg_tRNA_synt_N"/>
    <property type="match status" value="1"/>
</dbReference>
<dbReference type="AlphaFoldDB" id="A0A3E0WI02"/>
<comment type="caution">
    <text evidence="2">The sequence shown here is derived from an EMBL/GenBank/DDBJ whole genome shotgun (WGS) entry which is preliminary data.</text>
</comment>
<dbReference type="EMBL" id="NFZX01000096">
    <property type="protein sequence ID" value="RFA31853.1"/>
    <property type="molecule type" value="Genomic_DNA"/>
</dbReference>
<proteinExistence type="predicted"/>
<sequence>MNILREAEDLIRNVIQQAVLKTEWIEKISDVPPIVLEKPNNEQHGDYATNIAMQLTKMAKQPPRKIAQAIVDHIDVSGTYIRKVDIAGPGFINIFMDYD</sequence>
<accession>A0A3E0WI02</accession>
<evidence type="ECO:0000259" key="1">
    <source>
        <dbReference type="SMART" id="SM01016"/>
    </source>
</evidence>
<name>A0A3E0WI02_9BACI</name>
<dbReference type="SMART" id="SM01016">
    <property type="entry name" value="Arg_tRNA_synt_N"/>
    <property type="match status" value="1"/>
</dbReference>
<reference evidence="2 3" key="1">
    <citation type="submission" date="2017-05" db="EMBL/GenBank/DDBJ databases">
        <title>Virgibacillus sp. AK90 isolated from a saltern of Kakinada, India.</title>
        <authorList>
            <person name="Gupta V."/>
            <person name="Sidhu C."/>
            <person name="Korpole S."/>
            <person name="Pinnaka A.K."/>
        </authorList>
    </citation>
    <scope>NUCLEOTIDE SEQUENCE [LARGE SCALE GENOMIC DNA]</scope>
    <source>
        <strain evidence="2 3">AK90</strain>
    </source>
</reference>
<feature type="domain" description="Arginyl tRNA synthetase N-terminal" evidence="1">
    <location>
        <begin position="5"/>
        <end position="96"/>
    </location>
</feature>
<evidence type="ECO:0000313" key="2">
    <source>
        <dbReference type="EMBL" id="RFA31853.1"/>
    </source>
</evidence>
<dbReference type="GO" id="GO:0006420">
    <property type="term" value="P:arginyl-tRNA aminoacylation"/>
    <property type="evidence" value="ECO:0007669"/>
    <property type="project" value="InterPro"/>
</dbReference>